<dbReference type="Proteomes" id="UP001345219">
    <property type="component" value="Chromosome 18"/>
</dbReference>
<dbReference type="PANTHER" id="PTHR13344:SF0">
    <property type="entry name" value="NADH DEHYDROGENASE [UBIQUINONE] 1 ALPHA SUBCOMPLEX SUBUNIT 8"/>
    <property type="match status" value="1"/>
</dbReference>
<dbReference type="PROSITE" id="PS51808">
    <property type="entry name" value="CHCH"/>
    <property type="match status" value="2"/>
</dbReference>
<name>A0AAN7QUI4_9MYRT</name>
<dbReference type="GO" id="GO:0006120">
    <property type="term" value="P:mitochondrial electron transport, NADH to ubiquinone"/>
    <property type="evidence" value="ECO:0007669"/>
    <property type="project" value="InterPro"/>
</dbReference>
<proteinExistence type="inferred from homology"/>
<dbReference type="PANTHER" id="PTHR13344">
    <property type="entry name" value="NADH-UBIQUINONE OXIDOREDUCTASE"/>
    <property type="match status" value="1"/>
</dbReference>
<comment type="function">
    <text evidence="1">Accessory subunit of the mitochondrial membrane respiratory chain NADH dehydrogenase (Complex I), that is believed not to be involved in catalysis. Complex I functions in the transfer of electrons from NADH to the respiratory chain. The immediate electron acceptor for the enzyme is believed to be ubiquinone.</text>
</comment>
<evidence type="ECO:0000256" key="1">
    <source>
        <dbReference type="ARBA" id="ARBA00003195"/>
    </source>
</evidence>
<gene>
    <name evidence="10" type="ORF">SAY87_023719</name>
</gene>
<dbReference type="EMBL" id="JAXIOK010000003">
    <property type="protein sequence ID" value="KAK4775758.1"/>
    <property type="molecule type" value="Genomic_DNA"/>
</dbReference>
<evidence type="ECO:0000256" key="6">
    <source>
        <dbReference type="ARBA" id="ARBA00022737"/>
    </source>
</evidence>
<organism evidence="10 11">
    <name type="scientific">Trapa incisa</name>
    <dbReference type="NCBI Taxonomy" id="236973"/>
    <lineage>
        <taxon>Eukaryota</taxon>
        <taxon>Viridiplantae</taxon>
        <taxon>Streptophyta</taxon>
        <taxon>Embryophyta</taxon>
        <taxon>Tracheophyta</taxon>
        <taxon>Spermatophyta</taxon>
        <taxon>Magnoliopsida</taxon>
        <taxon>eudicotyledons</taxon>
        <taxon>Gunneridae</taxon>
        <taxon>Pentapetalae</taxon>
        <taxon>rosids</taxon>
        <taxon>malvids</taxon>
        <taxon>Myrtales</taxon>
        <taxon>Lythraceae</taxon>
        <taxon>Trapa</taxon>
    </lineage>
</organism>
<evidence type="ECO:0000313" key="10">
    <source>
        <dbReference type="EMBL" id="KAK4775758.1"/>
    </source>
</evidence>
<keyword evidence="11" id="KW-1185">Reference proteome</keyword>
<comment type="caution">
    <text evidence="10">The sequence shown here is derived from an EMBL/GenBank/DDBJ whole genome shotgun (WGS) entry which is preliminary data.</text>
</comment>
<keyword evidence="6" id="KW-0677">Repeat</keyword>
<evidence type="ECO:0000256" key="7">
    <source>
        <dbReference type="ARBA" id="ARBA00022982"/>
    </source>
</evidence>
<evidence type="ECO:0000256" key="8">
    <source>
        <dbReference type="ARBA" id="ARBA00023128"/>
    </source>
</evidence>
<keyword evidence="4" id="KW-0813">Transport</keyword>
<comment type="subcellular location">
    <subcellularLocation>
        <location evidence="2">Mitochondrion</location>
    </subcellularLocation>
</comment>
<dbReference type="GO" id="GO:0005739">
    <property type="term" value="C:mitochondrion"/>
    <property type="evidence" value="ECO:0007669"/>
    <property type="project" value="UniProtKB-SubCell"/>
</dbReference>
<keyword evidence="7" id="KW-0249">Electron transport</keyword>
<evidence type="ECO:0000256" key="2">
    <source>
        <dbReference type="ARBA" id="ARBA00004173"/>
    </source>
</evidence>
<evidence type="ECO:0000256" key="4">
    <source>
        <dbReference type="ARBA" id="ARBA00022448"/>
    </source>
</evidence>
<comment type="similarity">
    <text evidence="3">Belongs to the complex I NDUFA8 subunit family.</text>
</comment>
<evidence type="ECO:0000256" key="3">
    <source>
        <dbReference type="ARBA" id="ARBA00010705"/>
    </source>
</evidence>
<reference evidence="10 11" key="1">
    <citation type="journal article" date="2023" name="Hortic Res">
        <title>Pangenome of water caltrop reveals structural variations and asymmetric subgenome divergence after allopolyploidization.</title>
        <authorList>
            <person name="Zhang X."/>
            <person name="Chen Y."/>
            <person name="Wang L."/>
            <person name="Yuan Y."/>
            <person name="Fang M."/>
            <person name="Shi L."/>
            <person name="Lu R."/>
            <person name="Comes H.P."/>
            <person name="Ma Y."/>
            <person name="Chen Y."/>
            <person name="Huang G."/>
            <person name="Zhou Y."/>
            <person name="Zheng Z."/>
            <person name="Qiu Y."/>
        </authorList>
    </citation>
    <scope>NUCLEOTIDE SEQUENCE [LARGE SCALE GENOMIC DNA]</scope>
    <source>
        <tissue evidence="10">Roots</tissue>
    </source>
</reference>
<sequence length="180" mass="20412">MIIKVDAFLDDDDRMLRQLNYPEEPIPALTYQLHSSAASYSRNSNTHWKVSVLNRVLFDLKVASFCSVVDQMSGMASHVGPSGEPITTSSVLMASSKHIGSRCHSENVAFLKCKKKDPNPEKCLDNGREVTRCVLGLLKDIHQKCTKQMDDYVGCMYYYTNEFDMCRKEQEAFEKACPLE</sequence>
<keyword evidence="8" id="KW-0496">Mitochondrion</keyword>
<keyword evidence="5" id="KW-0679">Respiratory chain</keyword>
<evidence type="ECO:0000256" key="5">
    <source>
        <dbReference type="ARBA" id="ARBA00022660"/>
    </source>
</evidence>
<accession>A0AAN7QUI4</accession>
<evidence type="ECO:0008006" key="12">
    <source>
        <dbReference type="Google" id="ProtNLM"/>
    </source>
</evidence>
<dbReference type="AlphaFoldDB" id="A0AAN7QUI4"/>
<dbReference type="InterPro" id="IPR016680">
    <property type="entry name" value="NDUFA8"/>
</dbReference>
<protein>
    <recommendedName>
        <fullName evidence="12">CHCH domain-containing protein</fullName>
    </recommendedName>
</protein>
<keyword evidence="9" id="KW-1015">Disulfide bond</keyword>
<evidence type="ECO:0000256" key="9">
    <source>
        <dbReference type="ARBA" id="ARBA00023157"/>
    </source>
</evidence>
<evidence type="ECO:0000313" key="11">
    <source>
        <dbReference type="Proteomes" id="UP001345219"/>
    </source>
</evidence>